<keyword evidence="18" id="KW-1185">Reference proteome</keyword>
<keyword evidence="6 15" id="KW-1133">Transmembrane helix</keyword>
<dbReference type="PANTHER" id="PTHR42643">
    <property type="entry name" value="IONOTROPIC RECEPTOR 20A-RELATED"/>
    <property type="match status" value="1"/>
</dbReference>
<feature type="site" description="Crucial to convey clamshell closure to channel opening" evidence="14">
    <location>
        <position position="366"/>
    </location>
</feature>
<dbReference type="Pfam" id="PF00060">
    <property type="entry name" value="Lig_chan"/>
    <property type="match status" value="1"/>
</dbReference>
<dbReference type="InterPro" id="IPR001320">
    <property type="entry name" value="Iontro_rcpt_C"/>
</dbReference>
<keyword evidence="9" id="KW-0675">Receptor</keyword>
<evidence type="ECO:0000256" key="14">
    <source>
        <dbReference type="PIRSR" id="PIRSR601508-2"/>
    </source>
</evidence>
<gene>
    <name evidence="17" type="primary">AVEN_237881_1</name>
    <name evidence="17" type="ORF">NPIL_41362</name>
</gene>
<dbReference type="GO" id="GO:0005886">
    <property type="term" value="C:plasma membrane"/>
    <property type="evidence" value="ECO:0007669"/>
    <property type="project" value="UniProtKB-SubCell"/>
</dbReference>
<keyword evidence="12" id="KW-0407">Ion channel</keyword>
<dbReference type="EMBL" id="BMAW01077430">
    <property type="protein sequence ID" value="GFU06362.1"/>
    <property type="molecule type" value="Genomic_DNA"/>
</dbReference>
<evidence type="ECO:0000313" key="17">
    <source>
        <dbReference type="EMBL" id="GFU06362.1"/>
    </source>
</evidence>
<dbReference type="SMART" id="SM00918">
    <property type="entry name" value="Lig_chan-Glu_bd"/>
    <property type="match status" value="1"/>
</dbReference>
<evidence type="ECO:0000256" key="15">
    <source>
        <dbReference type="SAM" id="Phobius"/>
    </source>
</evidence>
<feature type="transmembrane region" description="Helical" evidence="15">
    <location>
        <begin position="522"/>
        <end position="546"/>
    </location>
</feature>
<feature type="transmembrane region" description="Helical" evidence="15">
    <location>
        <begin position="333"/>
        <end position="357"/>
    </location>
</feature>
<dbReference type="Pfam" id="PF10613">
    <property type="entry name" value="Lig_chan-Glu_bd"/>
    <property type="match status" value="1"/>
</dbReference>
<comment type="caution">
    <text evidence="17">The sequence shown here is derived from an EMBL/GenBank/DDBJ whole genome shotgun (WGS) entry which is preliminary data.</text>
</comment>
<evidence type="ECO:0000256" key="1">
    <source>
        <dbReference type="ARBA" id="ARBA00004651"/>
    </source>
</evidence>
<evidence type="ECO:0000256" key="8">
    <source>
        <dbReference type="ARBA" id="ARBA00023136"/>
    </source>
</evidence>
<dbReference type="GO" id="GO:0038023">
    <property type="term" value="F:signaling receptor activity"/>
    <property type="evidence" value="ECO:0007669"/>
    <property type="project" value="InterPro"/>
</dbReference>
<dbReference type="InterPro" id="IPR019594">
    <property type="entry name" value="Glu/Gly-bd"/>
</dbReference>
<keyword evidence="10" id="KW-0325">Glycoprotein</keyword>
<evidence type="ECO:0000313" key="18">
    <source>
        <dbReference type="Proteomes" id="UP000887013"/>
    </source>
</evidence>
<keyword evidence="8 15" id="KW-0472">Membrane</keyword>
<dbReference type="GO" id="GO:0015276">
    <property type="term" value="F:ligand-gated monoatomic ion channel activity"/>
    <property type="evidence" value="ECO:0007669"/>
    <property type="project" value="InterPro"/>
</dbReference>
<dbReference type="Gene3D" id="3.40.190.10">
    <property type="entry name" value="Periplasmic binding protein-like II"/>
    <property type="match status" value="1"/>
</dbReference>
<dbReference type="PANTHER" id="PTHR42643:SF39">
    <property type="entry name" value="IONOTROPIC RECEPTOR 56A-RELATED"/>
    <property type="match status" value="1"/>
</dbReference>
<reference evidence="17" key="1">
    <citation type="submission" date="2020-08" db="EMBL/GenBank/DDBJ databases">
        <title>Multicomponent nature underlies the extraordinary mechanical properties of spider dragline silk.</title>
        <authorList>
            <person name="Kono N."/>
            <person name="Nakamura H."/>
            <person name="Mori M."/>
            <person name="Yoshida Y."/>
            <person name="Ohtoshi R."/>
            <person name="Malay A.D."/>
            <person name="Moran D.A.P."/>
            <person name="Tomita M."/>
            <person name="Numata K."/>
            <person name="Arakawa K."/>
        </authorList>
    </citation>
    <scope>NUCLEOTIDE SEQUENCE</scope>
</reference>
<proteinExistence type="inferred from homology"/>
<comment type="similarity">
    <text evidence="2">Belongs to the glutamate-gated ion channel (TC 1.A.10.1) family.</text>
</comment>
<evidence type="ECO:0000256" key="11">
    <source>
        <dbReference type="ARBA" id="ARBA00023286"/>
    </source>
</evidence>
<evidence type="ECO:0000259" key="16">
    <source>
        <dbReference type="SMART" id="SM00918"/>
    </source>
</evidence>
<feature type="binding site" evidence="13">
    <location>
        <position position="242"/>
    </location>
    <ligand>
        <name>L-glutamate</name>
        <dbReference type="ChEBI" id="CHEBI:29985"/>
    </ligand>
</feature>
<evidence type="ECO:0000256" key="4">
    <source>
        <dbReference type="ARBA" id="ARBA00022475"/>
    </source>
</evidence>
<dbReference type="PRINTS" id="PR00177">
    <property type="entry name" value="NMDARECEPTOR"/>
</dbReference>
<dbReference type="OrthoDB" id="6429968at2759"/>
<comment type="subcellular location">
    <subcellularLocation>
        <location evidence="1">Cell membrane</location>
        <topology evidence="1">Multi-pass membrane protein</topology>
    </subcellularLocation>
</comment>
<feature type="binding site" evidence="13">
    <location>
        <position position="237"/>
    </location>
    <ligand>
        <name>L-glutamate</name>
        <dbReference type="ChEBI" id="CHEBI:29985"/>
    </ligand>
</feature>
<dbReference type="Proteomes" id="UP000887013">
    <property type="component" value="Unassembled WGS sequence"/>
</dbReference>
<dbReference type="Gene3D" id="1.10.287.70">
    <property type="match status" value="1"/>
</dbReference>
<dbReference type="GO" id="GO:0050906">
    <property type="term" value="P:detection of stimulus involved in sensory perception"/>
    <property type="evidence" value="ECO:0007669"/>
    <property type="project" value="UniProtKB-ARBA"/>
</dbReference>
<dbReference type="AlphaFoldDB" id="A0A8X6QBV7"/>
<accession>A0A8X6QBV7</accession>
<dbReference type="InterPro" id="IPR052192">
    <property type="entry name" value="Insect_Ionotropic_Sensory_Rcpt"/>
</dbReference>
<sequence length="560" mass="63429">MPRSRKVFKKRKGTFFKGRNITSISNSTLDADNDVRYQKCDSGMGMQILKNNSGMAISSVLKCCICPYHVEFSSSDYQEGTQIATINTRYVYAMGFIGRGAEAGRMFCALMNHPQSPTRFAPYNKRPLNIVKLVSEELMKRAAQEAVREIGSNKNIVVAVDGTWQKREISRSEDGTMKLSGMEGKFLQIILTALGLKYYFVIPEDKDWGSLQSDGHWSGMIGMIVKEQADMAFSFLSVTEDRWKVVKFSTSYIVDGSNLISFKPGNIRPPFAYLYAFDVYTWISLFTVLVIMSVLLAKIQNKTCSMGGTFFNLLANMIRQPLSLLVNSRSCNILVMFWLLYSLIVSYSYSATLLSFLTKPMQGKPIRTVLELSRVVQKGTHQVHVLPFLLPFLLHSHEEHVVQLGQTIKQNQWIINKSKMRTTRYVTDHSSQFMKGTMATLYFGNRDDIFITSETVIVSALALAHSKQFCCASKLNSIISRLSSAGIYQKLLSDGSIRMFLKSCNSFVYSDDTYHSLLLEDLVGVFLLLGIGYSSSFVVLFVEILYSRKHRKMSYFENNM</sequence>
<evidence type="ECO:0000256" key="3">
    <source>
        <dbReference type="ARBA" id="ARBA00022448"/>
    </source>
</evidence>
<feature type="domain" description="Ionotropic glutamate receptor L-glutamate and glycine-binding" evidence="16">
    <location>
        <begin position="156"/>
        <end position="226"/>
    </location>
</feature>
<evidence type="ECO:0000256" key="9">
    <source>
        <dbReference type="ARBA" id="ARBA00023170"/>
    </source>
</evidence>
<protein>
    <recommendedName>
        <fullName evidence="16">Ionotropic glutamate receptor L-glutamate and glycine-binding domain-containing protein</fullName>
    </recommendedName>
</protein>
<feature type="transmembrane region" description="Helical" evidence="15">
    <location>
        <begin position="279"/>
        <end position="297"/>
    </location>
</feature>
<evidence type="ECO:0000256" key="6">
    <source>
        <dbReference type="ARBA" id="ARBA00022989"/>
    </source>
</evidence>
<organism evidence="17 18">
    <name type="scientific">Nephila pilipes</name>
    <name type="common">Giant wood spider</name>
    <name type="synonym">Nephila maculata</name>
    <dbReference type="NCBI Taxonomy" id="299642"/>
    <lineage>
        <taxon>Eukaryota</taxon>
        <taxon>Metazoa</taxon>
        <taxon>Ecdysozoa</taxon>
        <taxon>Arthropoda</taxon>
        <taxon>Chelicerata</taxon>
        <taxon>Arachnida</taxon>
        <taxon>Araneae</taxon>
        <taxon>Araneomorphae</taxon>
        <taxon>Entelegynae</taxon>
        <taxon>Araneoidea</taxon>
        <taxon>Nephilidae</taxon>
        <taxon>Nephila</taxon>
    </lineage>
</organism>
<evidence type="ECO:0000256" key="12">
    <source>
        <dbReference type="ARBA" id="ARBA00023303"/>
    </source>
</evidence>
<keyword evidence="3" id="KW-0813">Transport</keyword>
<evidence type="ECO:0000256" key="2">
    <source>
        <dbReference type="ARBA" id="ARBA00008685"/>
    </source>
</evidence>
<dbReference type="InterPro" id="IPR001508">
    <property type="entry name" value="Iono_Glu_rcpt_met"/>
</dbReference>
<keyword evidence="11" id="KW-1071">Ligand-gated ion channel</keyword>
<evidence type="ECO:0000256" key="5">
    <source>
        <dbReference type="ARBA" id="ARBA00022692"/>
    </source>
</evidence>
<keyword evidence="4" id="KW-1003">Cell membrane</keyword>
<evidence type="ECO:0000256" key="10">
    <source>
        <dbReference type="ARBA" id="ARBA00023180"/>
    </source>
</evidence>
<keyword evidence="7" id="KW-0406">Ion transport</keyword>
<name>A0A8X6QBV7_NEPPI</name>
<evidence type="ECO:0000256" key="13">
    <source>
        <dbReference type="PIRSR" id="PIRSR601508-1"/>
    </source>
</evidence>
<evidence type="ECO:0000256" key="7">
    <source>
        <dbReference type="ARBA" id="ARBA00023065"/>
    </source>
</evidence>
<dbReference type="SUPFAM" id="SSF53850">
    <property type="entry name" value="Periplasmic binding protein-like II"/>
    <property type="match status" value="1"/>
</dbReference>
<keyword evidence="5 15" id="KW-0812">Transmembrane</keyword>